<dbReference type="GeneID" id="17323311"/>
<dbReference type="PhylomeDB" id="R7QCH9"/>
<dbReference type="EMBL" id="HG001746">
    <property type="protein sequence ID" value="CDF35779.1"/>
    <property type="molecule type" value="Genomic_DNA"/>
</dbReference>
<dbReference type="RefSeq" id="XP_005715598.1">
    <property type="nucleotide sequence ID" value="XM_005715541.1"/>
</dbReference>
<evidence type="ECO:0000313" key="2">
    <source>
        <dbReference type="EMBL" id="CDF35779.1"/>
    </source>
</evidence>
<dbReference type="Proteomes" id="UP000012073">
    <property type="component" value="Unassembled WGS sequence"/>
</dbReference>
<dbReference type="OrthoDB" id="5340at2759"/>
<feature type="region of interest" description="Disordered" evidence="1">
    <location>
        <begin position="77"/>
        <end position="98"/>
    </location>
</feature>
<dbReference type="AlphaFoldDB" id="R7QCH9"/>
<evidence type="ECO:0000256" key="1">
    <source>
        <dbReference type="SAM" id="MobiDB-lite"/>
    </source>
</evidence>
<dbReference type="Gramene" id="CDF35779">
    <property type="protein sequence ID" value="CDF35779"/>
    <property type="gene ID" value="CHC_T00004247001"/>
</dbReference>
<name>R7QCH9_CHOCR</name>
<gene>
    <name evidence="2" type="ORF">CHC_T00004247001</name>
</gene>
<accession>R7QCH9</accession>
<sequence length="361" mass="40029">MSEAMQTLPHKFSSKITSTPARYLLEMTSPTSIPSHSHLASPTLLPRSLLPLPSPGQRQPPPHRIMFAFTTPTALSVSNFHPSPRRTTSPRRAHHATPRMSTYRYSPTVDEFFARDVTRQYIAKACPTGEPPLQCIEGNTFDAPYESRTLKRQAQLRYRQLPTAVKVHNMYETRREALIACHGCSHEEARVLNNPMMATAMIVGQAESTRACSRYIRAAGKDEDVMVRSVENVYMKAVNPGGVFSTACTDGQAKYEAYLSQVRGKAAEFRSRQYSKAAKAGAAYAARKRATARTHICVYEDGLYNKYPKMAGSMRPSFGYYAPFVSRPSDGTQARVGGIAKDPGYVFAVEKLGKMLSSAKN</sequence>
<evidence type="ECO:0000313" key="3">
    <source>
        <dbReference type="Proteomes" id="UP000012073"/>
    </source>
</evidence>
<organism evidence="2 3">
    <name type="scientific">Chondrus crispus</name>
    <name type="common">Carrageen Irish moss</name>
    <name type="synonym">Polymorpha crispa</name>
    <dbReference type="NCBI Taxonomy" id="2769"/>
    <lineage>
        <taxon>Eukaryota</taxon>
        <taxon>Rhodophyta</taxon>
        <taxon>Florideophyceae</taxon>
        <taxon>Rhodymeniophycidae</taxon>
        <taxon>Gigartinales</taxon>
        <taxon>Gigartinaceae</taxon>
        <taxon>Chondrus</taxon>
    </lineage>
</organism>
<feature type="compositionally biased region" description="Basic residues" evidence="1">
    <location>
        <begin position="88"/>
        <end position="97"/>
    </location>
</feature>
<keyword evidence="3" id="KW-1185">Reference proteome</keyword>
<proteinExistence type="predicted"/>
<reference evidence="3" key="1">
    <citation type="journal article" date="2013" name="Proc. Natl. Acad. Sci. U.S.A.">
        <title>Genome structure and metabolic features in the red seaweed Chondrus crispus shed light on evolution of the Archaeplastida.</title>
        <authorList>
            <person name="Collen J."/>
            <person name="Porcel B."/>
            <person name="Carre W."/>
            <person name="Ball S.G."/>
            <person name="Chaparro C."/>
            <person name="Tonon T."/>
            <person name="Barbeyron T."/>
            <person name="Michel G."/>
            <person name="Noel B."/>
            <person name="Valentin K."/>
            <person name="Elias M."/>
            <person name="Artiguenave F."/>
            <person name="Arun A."/>
            <person name="Aury J.M."/>
            <person name="Barbosa-Neto J.F."/>
            <person name="Bothwell J.H."/>
            <person name="Bouget F.Y."/>
            <person name="Brillet L."/>
            <person name="Cabello-Hurtado F."/>
            <person name="Capella-Gutierrez S."/>
            <person name="Charrier B."/>
            <person name="Cladiere L."/>
            <person name="Cock J.M."/>
            <person name="Coelho S.M."/>
            <person name="Colleoni C."/>
            <person name="Czjzek M."/>
            <person name="Da Silva C."/>
            <person name="Delage L."/>
            <person name="Denoeud F."/>
            <person name="Deschamps P."/>
            <person name="Dittami S.M."/>
            <person name="Gabaldon T."/>
            <person name="Gachon C.M."/>
            <person name="Groisillier A."/>
            <person name="Herve C."/>
            <person name="Jabbari K."/>
            <person name="Katinka M."/>
            <person name="Kloareg B."/>
            <person name="Kowalczyk N."/>
            <person name="Labadie K."/>
            <person name="Leblanc C."/>
            <person name="Lopez P.J."/>
            <person name="McLachlan D.H."/>
            <person name="Meslet-Cladiere L."/>
            <person name="Moustafa A."/>
            <person name="Nehr Z."/>
            <person name="Nyvall Collen P."/>
            <person name="Panaud O."/>
            <person name="Partensky F."/>
            <person name="Poulain J."/>
            <person name="Rensing S.A."/>
            <person name="Rousvoal S."/>
            <person name="Samson G."/>
            <person name="Symeonidi A."/>
            <person name="Weissenbach J."/>
            <person name="Zambounis A."/>
            <person name="Wincker P."/>
            <person name="Boyen C."/>
        </authorList>
    </citation>
    <scope>NUCLEOTIDE SEQUENCE [LARGE SCALE GENOMIC DNA]</scope>
    <source>
        <strain evidence="3">cv. Stackhouse</strain>
    </source>
</reference>
<protein>
    <submittedName>
        <fullName evidence="2">Uncharacterized protein</fullName>
    </submittedName>
</protein>
<dbReference type="KEGG" id="ccp:CHC_T00004247001"/>